<dbReference type="PANTHER" id="PTHR42648:SF26">
    <property type="entry name" value="INTEGRASE CATALYTIC DOMAIN-CONTAINING PROTEIN"/>
    <property type="match status" value="1"/>
</dbReference>
<dbReference type="InterPro" id="IPR039537">
    <property type="entry name" value="Retrotran_Ty1/copia-like"/>
</dbReference>
<dbReference type="SUPFAM" id="SSF53098">
    <property type="entry name" value="Ribonuclease H-like"/>
    <property type="match status" value="1"/>
</dbReference>
<dbReference type="InterPro" id="IPR036397">
    <property type="entry name" value="RNaseH_sf"/>
</dbReference>
<dbReference type="SUPFAM" id="SSF56672">
    <property type="entry name" value="DNA/RNA polymerases"/>
    <property type="match status" value="1"/>
</dbReference>
<accession>A0AAP0K0L1</accession>
<dbReference type="InterPro" id="IPR025724">
    <property type="entry name" value="GAG-pre-integrase_dom"/>
</dbReference>
<sequence>MRCESSGDLYPFSKTYRAIPSSASSAFTVISPRIWHSRLGHPGDVILSSLRRRNLIECTKARNNVCHSSPLGKLIKMPFYDTLSTTSMPFDIVHSDLWTSPVLSSSGHKYYVFFVDNFTNFLWTFPIHTKSQVYGIFLSFRTFIRTQFEKEIKTFQCDNGREFDNRLFHKFCQQNGMLLRFSCPHTSPQNGKAERKIKSINNIVRTLLAHASMPASYWHHALAMATYLHNILPSKILAYKTPTHILYQKNPSYSHLRIFGCLCFPLFPSTQIHKLQSRSTPCVFLGYPSHHRGYTCYDLSSRKLIIARHVWFDENSFPFSKINNPTPTSYEFLDDDNSPLRIQLLHDQANAAPPNGSVPQMQPLRPTSPPATHQLHSPISSPPLLSHPMSHSHQDTPSPPNFHLTYIATKITRMTTRSQHGIFKPNLKYKNHALSATITSISPIPRNPVGALHDPNWKNAMQDEYNALIDSKTWELVPRPSNANIIRSLWIFRHKKNSDGSFERHKARLVGDGRSQREGVDCDETFSPVVKPATIRVVLTIALSHSWPIHQLDVKNAFLHGNLNETVYMYQPLGFRDPTLPDHVCLLRKSLYGLKQAPRAWYQRFAEYVATIGFSHSTSDNSLFLYSHGKDTAYILLYVDDIILTASSDYLRLGIMSKLATEFAMKDLGPLSYFLGIAVSRDKNSLFMSQSSYAEDILGRAGMSHCNPCSTPVDTKGKLSATSSAEYEDPTKYRRLAGALQYLTFTRPDISYAVQQVCLFMHDPKVKHMEALKRILRYIRGTIDFGTHLYKTSLQSLLSYTDADWGGCPDTRRSTSGYCVYFGDNLISWSSKRQPTLSKSSLWLSIEGLQMSFLNLVGFVICCLKSISLFVKQLWSIVTM</sequence>
<evidence type="ECO:0000256" key="2">
    <source>
        <dbReference type="ARBA" id="ARBA00022801"/>
    </source>
</evidence>
<dbReference type="InterPro" id="IPR001584">
    <property type="entry name" value="Integrase_cat-core"/>
</dbReference>
<proteinExistence type="predicted"/>
<dbReference type="InterPro" id="IPR043502">
    <property type="entry name" value="DNA/RNA_pol_sf"/>
</dbReference>
<dbReference type="Proteomes" id="UP001420932">
    <property type="component" value="Unassembled WGS sequence"/>
</dbReference>
<dbReference type="GO" id="GO:0046872">
    <property type="term" value="F:metal ion binding"/>
    <property type="evidence" value="ECO:0007669"/>
    <property type="project" value="UniProtKB-KW"/>
</dbReference>
<dbReference type="AlphaFoldDB" id="A0AAP0K0L1"/>
<keyword evidence="6" id="KW-1185">Reference proteome</keyword>
<dbReference type="InterPro" id="IPR012337">
    <property type="entry name" value="RNaseH-like_sf"/>
</dbReference>
<name>A0AAP0K0L1_9MAGN</name>
<organism evidence="5 6">
    <name type="scientific">Stephania yunnanensis</name>
    <dbReference type="NCBI Taxonomy" id="152371"/>
    <lineage>
        <taxon>Eukaryota</taxon>
        <taxon>Viridiplantae</taxon>
        <taxon>Streptophyta</taxon>
        <taxon>Embryophyta</taxon>
        <taxon>Tracheophyta</taxon>
        <taxon>Spermatophyta</taxon>
        <taxon>Magnoliopsida</taxon>
        <taxon>Ranunculales</taxon>
        <taxon>Menispermaceae</taxon>
        <taxon>Menispermoideae</taxon>
        <taxon>Cissampelideae</taxon>
        <taxon>Stephania</taxon>
    </lineage>
</organism>
<protein>
    <recommendedName>
        <fullName evidence="4">Integrase catalytic domain-containing protein</fullName>
    </recommendedName>
</protein>
<feature type="domain" description="Integrase catalytic" evidence="4">
    <location>
        <begin position="85"/>
        <end position="250"/>
    </location>
</feature>
<dbReference type="PROSITE" id="PS50994">
    <property type="entry name" value="INTEGRASE"/>
    <property type="match status" value="1"/>
</dbReference>
<feature type="region of interest" description="Disordered" evidence="3">
    <location>
        <begin position="350"/>
        <end position="400"/>
    </location>
</feature>
<evidence type="ECO:0000256" key="3">
    <source>
        <dbReference type="SAM" id="MobiDB-lite"/>
    </source>
</evidence>
<keyword evidence="2" id="KW-0378">Hydrolase</keyword>
<dbReference type="EMBL" id="JBBNAF010000005">
    <property type="protein sequence ID" value="KAK9142908.1"/>
    <property type="molecule type" value="Genomic_DNA"/>
</dbReference>
<dbReference type="GO" id="GO:0003676">
    <property type="term" value="F:nucleic acid binding"/>
    <property type="evidence" value="ECO:0007669"/>
    <property type="project" value="InterPro"/>
</dbReference>
<dbReference type="InterPro" id="IPR057670">
    <property type="entry name" value="SH3_retrovirus"/>
</dbReference>
<keyword evidence="1" id="KW-0479">Metal-binding</keyword>
<dbReference type="CDD" id="cd09272">
    <property type="entry name" value="RNase_HI_RT_Ty1"/>
    <property type="match status" value="1"/>
</dbReference>
<evidence type="ECO:0000313" key="5">
    <source>
        <dbReference type="EMBL" id="KAK9142908.1"/>
    </source>
</evidence>
<evidence type="ECO:0000313" key="6">
    <source>
        <dbReference type="Proteomes" id="UP001420932"/>
    </source>
</evidence>
<feature type="compositionally biased region" description="Low complexity" evidence="3">
    <location>
        <begin position="375"/>
        <end position="391"/>
    </location>
</feature>
<dbReference type="Pfam" id="PF07727">
    <property type="entry name" value="RVT_2"/>
    <property type="match status" value="1"/>
</dbReference>
<evidence type="ECO:0000256" key="1">
    <source>
        <dbReference type="ARBA" id="ARBA00022723"/>
    </source>
</evidence>
<dbReference type="GO" id="GO:0016787">
    <property type="term" value="F:hydrolase activity"/>
    <property type="evidence" value="ECO:0007669"/>
    <property type="project" value="UniProtKB-KW"/>
</dbReference>
<dbReference type="Pfam" id="PF13976">
    <property type="entry name" value="gag_pre-integrs"/>
    <property type="match status" value="1"/>
</dbReference>
<dbReference type="Pfam" id="PF00665">
    <property type="entry name" value="rve"/>
    <property type="match status" value="1"/>
</dbReference>
<dbReference type="GO" id="GO:0015074">
    <property type="term" value="P:DNA integration"/>
    <property type="evidence" value="ECO:0007669"/>
    <property type="project" value="InterPro"/>
</dbReference>
<dbReference type="InterPro" id="IPR013103">
    <property type="entry name" value="RVT_2"/>
</dbReference>
<reference evidence="5 6" key="1">
    <citation type="submission" date="2024-01" db="EMBL/GenBank/DDBJ databases">
        <title>Genome assemblies of Stephania.</title>
        <authorList>
            <person name="Yang L."/>
        </authorList>
    </citation>
    <scope>NUCLEOTIDE SEQUENCE [LARGE SCALE GENOMIC DNA]</scope>
    <source>
        <strain evidence="5">YNDBR</strain>
        <tissue evidence="5">Leaf</tissue>
    </source>
</reference>
<evidence type="ECO:0000259" key="4">
    <source>
        <dbReference type="PROSITE" id="PS50994"/>
    </source>
</evidence>
<gene>
    <name evidence="5" type="ORF">Syun_012308</name>
</gene>
<comment type="caution">
    <text evidence="5">The sequence shown here is derived from an EMBL/GenBank/DDBJ whole genome shotgun (WGS) entry which is preliminary data.</text>
</comment>
<dbReference type="PANTHER" id="PTHR42648">
    <property type="entry name" value="TRANSPOSASE, PUTATIVE-RELATED"/>
    <property type="match status" value="1"/>
</dbReference>
<dbReference type="Gene3D" id="3.30.420.10">
    <property type="entry name" value="Ribonuclease H-like superfamily/Ribonuclease H"/>
    <property type="match status" value="1"/>
</dbReference>
<dbReference type="Pfam" id="PF25597">
    <property type="entry name" value="SH3_retrovirus"/>
    <property type="match status" value="1"/>
</dbReference>